<dbReference type="Proteomes" id="UP001232113">
    <property type="component" value="Unassembled WGS sequence"/>
</dbReference>
<dbReference type="AlphaFoldDB" id="A0AAW6XSI1"/>
<keyword evidence="1" id="KW-1133">Transmembrane helix</keyword>
<dbReference type="RefSeq" id="WP_126327899.1">
    <property type="nucleotide sequence ID" value="NZ_JASOLY010000041.1"/>
</dbReference>
<dbReference type="EMBL" id="JASOLY010000041">
    <property type="protein sequence ID" value="MDK6869435.1"/>
    <property type="molecule type" value="Genomic_DNA"/>
</dbReference>
<proteinExistence type="predicted"/>
<accession>A0AAW6XSI1</accession>
<evidence type="ECO:0000313" key="2">
    <source>
        <dbReference type="EMBL" id="MDK6869435.1"/>
    </source>
</evidence>
<feature type="transmembrane region" description="Helical" evidence="1">
    <location>
        <begin position="104"/>
        <end position="122"/>
    </location>
</feature>
<keyword evidence="1" id="KW-0472">Membrane</keyword>
<gene>
    <name evidence="2" type="ORF">QP354_10390</name>
</gene>
<name>A0AAW6XSI1_9LACO</name>
<protein>
    <submittedName>
        <fullName evidence="2">Uncharacterized protein</fullName>
    </submittedName>
</protein>
<reference evidence="2" key="1">
    <citation type="submission" date="2023-05" db="EMBL/GenBank/DDBJ databases">
        <title>Cataloging the Phylogenetic Diversity of Human Bladder Bacteria.</title>
        <authorList>
            <person name="Du J."/>
        </authorList>
    </citation>
    <scope>NUCLEOTIDE SEQUENCE</scope>
    <source>
        <strain evidence="2">UMB6975B</strain>
    </source>
</reference>
<evidence type="ECO:0000313" key="3">
    <source>
        <dbReference type="Proteomes" id="UP001232113"/>
    </source>
</evidence>
<comment type="caution">
    <text evidence="2">The sequence shown here is derived from an EMBL/GenBank/DDBJ whole genome shotgun (WGS) entry which is preliminary data.</text>
</comment>
<feature type="transmembrane region" description="Helical" evidence="1">
    <location>
        <begin position="6"/>
        <end position="25"/>
    </location>
</feature>
<feature type="transmembrane region" description="Helical" evidence="1">
    <location>
        <begin position="77"/>
        <end position="97"/>
    </location>
</feature>
<evidence type="ECO:0000256" key="1">
    <source>
        <dbReference type="SAM" id="Phobius"/>
    </source>
</evidence>
<keyword evidence="1" id="KW-0812">Transmembrane</keyword>
<sequence>MIGISISLIVAFGIFNFMLIGMFILKANIISSLLLTMIIVLIFFLILIVVLSLNSFVDRLRVLSNNFHLKFLQISNILLIIIFLFYIIMILRSLFIVTLLGKKIFAVIGVITTLFSFWIGSLKKVQLLNVLIVAENVQYCSNEYKLNGETYFKVRAQCEGNSEDIIEFAGFCLSKDFNIIEQKESEYKNLIYKPFINNVDVITIPEKIEPHKLSSCIEISVKSIKDKCKEEGITLEEDNKVYILYKDSKENYFGAGVVLN</sequence>
<organism evidence="2 3">
    <name type="scientific">Lactobacillus paragasseri</name>
    <dbReference type="NCBI Taxonomy" id="2107999"/>
    <lineage>
        <taxon>Bacteria</taxon>
        <taxon>Bacillati</taxon>
        <taxon>Bacillota</taxon>
        <taxon>Bacilli</taxon>
        <taxon>Lactobacillales</taxon>
        <taxon>Lactobacillaceae</taxon>
        <taxon>Lactobacillus</taxon>
    </lineage>
</organism>
<feature type="transmembrane region" description="Helical" evidence="1">
    <location>
        <begin position="32"/>
        <end position="57"/>
    </location>
</feature>